<organism evidence="2">
    <name type="scientific">uncultured Nocardioides sp</name>
    <dbReference type="NCBI Taxonomy" id="198441"/>
    <lineage>
        <taxon>Bacteria</taxon>
        <taxon>Bacillati</taxon>
        <taxon>Actinomycetota</taxon>
        <taxon>Actinomycetes</taxon>
        <taxon>Propionibacteriales</taxon>
        <taxon>Nocardioidaceae</taxon>
        <taxon>Nocardioides</taxon>
        <taxon>environmental samples</taxon>
    </lineage>
</organism>
<evidence type="ECO:0000256" key="1">
    <source>
        <dbReference type="SAM" id="MobiDB-lite"/>
    </source>
</evidence>
<dbReference type="EMBL" id="CADCUM010000093">
    <property type="protein sequence ID" value="CAA9390853.1"/>
    <property type="molecule type" value="Genomic_DNA"/>
</dbReference>
<feature type="compositionally biased region" description="Basic and acidic residues" evidence="1">
    <location>
        <begin position="124"/>
        <end position="140"/>
    </location>
</feature>
<feature type="non-terminal residue" evidence="2">
    <location>
        <position position="1"/>
    </location>
</feature>
<accession>A0A6J4NT42</accession>
<name>A0A6J4NT42_9ACTN</name>
<feature type="non-terminal residue" evidence="2">
    <location>
        <position position="154"/>
    </location>
</feature>
<feature type="compositionally biased region" description="Basic residues" evidence="1">
    <location>
        <begin position="106"/>
        <end position="119"/>
    </location>
</feature>
<proteinExistence type="predicted"/>
<feature type="region of interest" description="Disordered" evidence="1">
    <location>
        <begin position="24"/>
        <end position="154"/>
    </location>
</feature>
<protein>
    <submittedName>
        <fullName evidence="2">Uncharacterized protein</fullName>
    </submittedName>
</protein>
<feature type="compositionally biased region" description="Basic residues" evidence="1">
    <location>
        <begin position="28"/>
        <end position="42"/>
    </location>
</feature>
<feature type="compositionally biased region" description="Basic and acidic residues" evidence="1">
    <location>
        <begin position="93"/>
        <end position="105"/>
    </location>
</feature>
<evidence type="ECO:0000313" key="2">
    <source>
        <dbReference type="EMBL" id="CAA9390853.1"/>
    </source>
</evidence>
<sequence>RHLRQGLGQHLPARHDYGDLLRHGQGQQHRHQVLQDHRHRRLVERPAAGQRRRQLDLQARQHGAGQVPADRGERGDQGPVRPAVPAAGRRGGHRDGARGDLDLERHHRQPVPLRRHQRAVHLQPQHEDAERRHLPAEDRPGRRRAPHREHLPPL</sequence>
<dbReference type="AlphaFoldDB" id="A0A6J4NT42"/>
<reference evidence="2" key="1">
    <citation type="submission" date="2020-02" db="EMBL/GenBank/DDBJ databases">
        <authorList>
            <person name="Meier V. D."/>
        </authorList>
    </citation>
    <scope>NUCLEOTIDE SEQUENCE</scope>
    <source>
        <strain evidence="2">AVDCRST_MAG32</strain>
    </source>
</reference>
<gene>
    <name evidence="2" type="ORF">AVDCRST_MAG32-2306</name>
</gene>